<sequence length="242" mass="26659">MVNITAPLRIGYVLFPAFTAMDVFGPLQVLNLVSITHNMTLSLLSTDLEPVSVDRTIVDGVSGGMLGSSASPDFTQFVLPTHTFSDAPELDVVFVPGGAGARNINGTQPHVDWLRRRLAMDDDPHQQQQQQQLKYVMSVCTGASLVARTGRIAGRNATTNKAAFTWVRSVEHAEDVNWIARARWVVDGNLWTSSGVSAGTDMTLGWVEHMYGRNESERVRVMMEWNALNRTDDPFAGYYGLT</sequence>
<protein>
    <submittedName>
        <fullName evidence="1">Class I glutamine amidotransferase-like protein</fullName>
    </submittedName>
</protein>
<accession>A0ACB9YIU3</accession>
<comment type="caution">
    <text evidence="1">The sequence shown here is derived from an EMBL/GenBank/DDBJ whole genome shotgun (WGS) entry which is preliminary data.</text>
</comment>
<evidence type="ECO:0000313" key="2">
    <source>
        <dbReference type="Proteomes" id="UP001497700"/>
    </source>
</evidence>
<gene>
    <name evidence="1" type="ORF">F4820DRAFT_176474</name>
</gene>
<name>A0ACB9YIU3_9PEZI</name>
<proteinExistence type="predicted"/>
<organism evidence="1 2">
    <name type="scientific">Hypoxylon rubiginosum</name>
    <dbReference type="NCBI Taxonomy" id="110542"/>
    <lineage>
        <taxon>Eukaryota</taxon>
        <taxon>Fungi</taxon>
        <taxon>Dikarya</taxon>
        <taxon>Ascomycota</taxon>
        <taxon>Pezizomycotina</taxon>
        <taxon>Sordariomycetes</taxon>
        <taxon>Xylariomycetidae</taxon>
        <taxon>Xylariales</taxon>
        <taxon>Hypoxylaceae</taxon>
        <taxon>Hypoxylon</taxon>
    </lineage>
</organism>
<dbReference type="EMBL" id="MU393646">
    <property type="protein sequence ID" value="KAI4859264.1"/>
    <property type="molecule type" value="Genomic_DNA"/>
</dbReference>
<keyword evidence="2" id="KW-1185">Reference proteome</keyword>
<evidence type="ECO:0000313" key="1">
    <source>
        <dbReference type="EMBL" id="KAI4859264.1"/>
    </source>
</evidence>
<reference evidence="1 2" key="1">
    <citation type="journal article" date="2022" name="New Phytol.">
        <title>Ecological generalism drives hyperdiversity of secondary metabolite gene clusters in xylarialean endophytes.</title>
        <authorList>
            <person name="Franco M.E.E."/>
            <person name="Wisecaver J.H."/>
            <person name="Arnold A.E."/>
            <person name="Ju Y.M."/>
            <person name="Slot J.C."/>
            <person name="Ahrendt S."/>
            <person name="Moore L.P."/>
            <person name="Eastman K.E."/>
            <person name="Scott K."/>
            <person name="Konkel Z."/>
            <person name="Mondo S.J."/>
            <person name="Kuo A."/>
            <person name="Hayes R.D."/>
            <person name="Haridas S."/>
            <person name="Andreopoulos B."/>
            <person name="Riley R."/>
            <person name="LaButti K."/>
            <person name="Pangilinan J."/>
            <person name="Lipzen A."/>
            <person name="Amirebrahimi M."/>
            <person name="Yan J."/>
            <person name="Adam C."/>
            <person name="Keymanesh K."/>
            <person name="Ng V."/>
            <person name="Louie K."/>
            <person name="Northen T."/>
            <person name="Drula E."/>
            <person name="Henrissat B."/>
            <person name="Hsieh H.M."/>
            <person name="Youens-Clark K."/>
            <person name="Lutzoni F."/>
            <person name="Miadlikowska J."/>
            <person name="Eastwood D.C."/>
            <person name="Hamelin R.C."/>
            <person name="Grigoriev I.V."/>
            <person name="U'Ren J.M."/>
        </authorList>
    </citation>
    <scope>NUCLEOTIDE SEQUENCE [LARGE SCALE GENOMIC DNA]</scope>
    <source>
        <strain evidence="1 2">CBS 119005</strain>
    </source>
</reference>
<dbReference type="Proteomes" id="UP001497700">
    <property type="component" value="Unassembled WGS sequence"/>
</dbReference>